<feature type="domain" description="Periplasmic copper-binding protein NosD beta helix" evidence="1">
    <location>
        <begin position="2"/>
        <end position="119"/>
    </location>
</feature>
<dbReference type="InterPro" id="IPR007742">
    <property type="entry name" value="NosD_dom"/>
</dbReference>
<dbReference type="Proteomes" id="UP001626603">
    <property type="component" value="Chromosome"/>
</dbReference>
<evidence type="ECO:0000259" key="1">
    <source>
        <dbReference type="Pfam" id="PF05048"/>
    </source>
</evidence>
<evidence type="ECO:0000313" key="3">
    <source>
        <dbReference type="Proteomes" id="UP001626603"/>
    </source>
</evidence>
<gene>
    <name evidence="2" type="ORF">R6Y95_02600</name>
</gene>
<accession>A0ABD8AAW6</accession>
<keyword evidence="3" id="KW-1185">Reference proteome</keyword>
<dbReference type="AlphaFoldDB" id="A0ABD8AAW6"/>
<name>A0ABD8AAW6_9EURY</name>
<dbReference type="Pfam" id="PF05048">
    <property type="entry name" value="NosD"/>
    <property type="match status" value="1"/>
</dbReference>
<reference evidence="2 3" key="1">
    <citation type="submission" date="2023-10" db="EMBL/GenBank/DDBJ databases">
        <title>The complete genome sequence of Methanoculleus palmolei DSM 4273.</title>
        <authorList>
            <person name="Lai S.-J."/>
            <person name="You Y.-T."/>
            <person name="Chen S.-C."/>
        </authorList>
    </citation>
    <scope>NUCLEOTIDE SEQUENCE [LARGE SCALE GENOMIC DNA]</scope>
    <source>
        <strain evidence="2 3">DSM 4273</strain>
    </source>
</reference>
<evidence type="ECO:0000313" key="2">
    <source>
        <dbReference type="EMBL" id="WOX56235.1"/>
    </source>
</evidence>
<sequence length="157" mass="17085">MRNNNVTVWTMGLTMSSSGSVIDGNTFTSPDPLEGIGIEFASAAETLIVNNTFADYKLGFFYSGGSAGNNCIYLNSFIDNWDIEQNGADRYNSTEPVPYTYNGQTYSSPLGNYWSTYDGWYAEDANGNGIGDTPYGCDGYPLMGPWNNGEITYLGGE</sequence>
<dbReference type="EMBL" id="CP137641">
    <property type="protein sequence ID" value="WOX56235.1"/>
    <property type="molecule type" value="Genomic_DNA"/>
</dbReference>
<proteinExistence type="predicted"/>
<dbReference type="InterPro" id="IPR011050">
    <property type="entry name" value="Pectin_lyase_fold/virulence"/>
</dbReference>
<protein>
    <submittedName>
        <fullName evidence="2">NosD domain-containing protein</fullName>
    </submittedName>
</protein>
<organism evidence="2 3">
    <name type="scientific">Methanoculleus palmolei</name>
    <dbReference type="NCBI Taxonomy" id="72612"/>
    <lineage>
        <taxon>Archaea</taxon>
        <taxon>Methanobacteriati</taxon>
        <taxon>Methanobacteriota</taxon>
        <taxon>Stenosarchaea group</taxon>
        <taxon>Methanomicrobia</taxon>
        <taxon>Methanomicrobiales</taxon>
        <taxon>Methanomicrobiaceae</taxon>
        <taxon>Methanoculleus</taxon>
    </lineage>
</organism>
<dbReference type="SUPFAM" id="SSF51126">
    <property type="entry name" value="Pectin lyase-like"/>
    <property type="match status" value="1"/>
</dbReference>